<dbReference type="AlphaFoldDB" id="A0A1Q8QDP9"/>
<gene>
    <name evidence="1" type="ORF">DSOL_5322</name>
</gene>
<reference evidence="1 2" key="1">
    <citation type="submission" date="2016-09" db="EMBL/GenBank/DDBJ databases">
        <title>Complete genome of Desulfosporosinus sp. OL.</title>
        <authorList>
            <person name="Mardanov A."/>
            <person name="Beletsky A."/>
            <person name="Panova A."/>
            <person name="Karnachuk O."/>
            <person name="Ravin N."/>
        </authorList>
    </citation>
    <scope>NUCLEOTIDE SEQUENCE [LARGE SCALE GENOMIC DNA]</scope>
    <source>
        <strain evidence="1 2">OL</strain>
    </source>
</reference>
<evidence type="ECO:0000313" key="2">
    <source>
        <dbReference type="Proteomes" id="UP000186102"/>
    </source>
</evidence>
<comment type="caution">
    <text evidence="1">The sequence shown here is derived from an EMBL/GenBank/DDBJ whole genome shotgun (WGS) entry which is preliminary data.</text>
</comment>
<proteinExistence type="predicted"/>
<dbReference type="EMBL" id="MLBF01000117">
    <property type="protein sequence ID" value="OLN25412.1"/>
    <property type="molecule type" value="Genomic_DNA"/>
</dbReference>
<protein>
    <submittedName>
        <fullName evidence="1">Uncharacterized protein</fullName>
    </submittedName>
</protein>
<accession>A0A1Q8QDP9</accession>
<sequence>MKVVAALGGIRSQLQISSLTFLSMVHQTGDDTVLPGHFL</sequence>
<dbReference type="Proteomes" id="UP000186102">
    <property type="component" value="Unassembled WGS sequence"/>
</dbReference>
<organism evidence="1 2">
    <name type="scientific">Desulfosporosinus metallidurans</name>
    <dbReference type="NCBI Taxonomy" id="1888891"/>
    <lineage>
        <taxon>Bacteria</taxon>
        <taxon>Bacillati</taxon>
        <taxon>Bacillota</taxon>
        <taxon>Clostridia</taxon>
        <taxon>Eubacteriales</taxon>
        <taxon>Desulfitobacteriaceae</taxon>
        <taxon>Desulfosporosinus</taxon>
    </lineage>
</organism>
<evidence type="ECO:0000313" key="1">
    <source>
        <dbReference type="EMBL" id="OLN25412.1"/>
    </source>
</evidence>
<keyword evidence="2" id="KW-1185">Reference proteome</keyword>
<name>A0A1Q8QDP9_9FIRM</name>